<evidence type="ECO:0000256" key="4">
    <source>
        <dbReference type="ARBA" id="ARBA00022475"/>
    </source>
</evidence>
<name>A0A1D8GDI7_9FIRM</name>
<feature type="transmembrane region" description="Helical" evidence="8">
    <location>
        <begin position="198"/>
        <end position="215"/>
    </location>
</feature>
<dbReference type="GO" id="GO:0015104">
    <property type="term" value="F:antimonite transmembrane transporter activity"/>
    <property type="evidence" value="ECO:0007669"/>
    <property type="project" value="TreeGrafter"/>
</dbReference>
<dbReference type="Gene3D" id="1.20.1530.20">
    <property type="match status" value="1"/>
</dbReference>
<evidence type="ECO:0000256" key="7">
    <source>
        <dbReference type="ARBA" id="ARBA00023136"/>
    </source>
</evidence>
<dbReference type="RefSeq" id="WP_069974546.1">
    <property type="nucleotide sequence ID" value="NZ_CP017269.1"/>
</dbReference>
<evidence type="ECO:0000313" key="10">
    <source>
        <dbReference type="Proteomes" id="UP000095743"/>
    </source>
</evidence>
<sequence>MNFTEKYQSLIVLTSVFIGVTLGQISFFQLYAEHLIIPFLMIMLTGVFIQIPLSDIKNSFTKIHFTVASLCINFIWTPLFAWALGYVFLRETPPLWIGFMMLMVTPCTDWYLVFTGISKGNVALGTSILPLNFILQLTLLPLYLLILGGSVITIDPISLFYGVFLVLIIPIISSNLLRRLALRFKNDAWLKEKILSKIGLNQMIFLNLAIIAMFASQSTILLDHPKIMLILLVPVLIFFAANFVIGQLVSRYLKFKYEDAAAFNLTTLARNSPIALAIAVASFPDQPMIALALIIGPLIELPVLTAVSQVLLRMRGRYIRAYS</sequence>
<dbReference type="GO" id="GO:0005886">
    <property type="term" value="C:plasma membrane"/>
    <property type="evidence" value="ECO:0007669"/>
    <property type="project" value="UniProtKB-SubCell"/>
</dbReference>
<evidence type="ECO:0000256" key="2">
    <source>
        <dbReference type="ARBA" id="ARBA00010110"/>
    </source>
</evidence>
<feature type="transmembrane region" description="Helical" evidence="8">
    <location>
        <begin position="289"/>
        <end position="312"/>
    </location>
</feature>
<evidence type="ECO:0000256" key="5">
    <source>
        <dbReference type="ARBA" id="ARBA00022692"/>
    </source>
</evidence>
<protein>
    <submittedName>
        <fullName evidence="9">Arsenic resistance protein</fullName>
    </submittedName>
</protein>
<keyword evidence="7 8" id="KW-0472">Membrane</keyword>
<dbReference type="STRING" id="1424294.Gferi_05065"/>
<evidence type="ECO:0000256" key="3">
    <source>
        <dbReference type="ARBA" id="ARBA00022448"/>
    </source>
</evidence>
<reference evidence="9 10" key="1">
    <citation type="submission" date="2016-09" db="EMBL/GenBank/DDBJ databases">
        <title>Genomic analysis reveals versatility of anaerobic energy metabolism of Geosporobacter ferrireducens IRF9 of phylum Firmicutes.</title>
        <authorList>
            <person name="Kim S.-J."/>
        </authorList>
    </citation>
    <scope>NUCLEOTIDE SEQUENCE [LARGE SCALE GENOMIC DNA]</scope>
    <source>
        <strain evidence="9 10">IRF9</strain>
    </source>
</reference>
<evidence type="ECO:0000256" key="6">
    <source>
        <dbReference type="ARBA" id="ARBA00022989"/>
    </source>
</evidence>
<feature type="transmembrane region" description="Helical" evidence="8">
    <location>
        <begin position="95"/>
        <end position="117"/>
    </location>
</feature>
<feature type="transmembrane region" description="Helical" evidence="8">
    <location>
        <begin position="227"/>
        <end position="249"/>
    </location>
</feature>
<evidence type="ECO:0000256" key="8">
    <source>
        <dbReference type="SAM" id="Phobius"/>
    </source>
</evidence>
<feature type="transmembrane region" description="Helical" evidence="8">
    <location>
        <begin position="35"/>
        <end position="53"/>
    </location>
</feature>
<proteinExistence type="inferred from homology"/>
<keyword evidence="3" id="KW-0813">Transport</keyword>
<feature type="transmembrane region" description="Helical" evidence="8">
    <location>
        <begin position="129"/>
        <end position="152"/>
    </location>
</feature>
<dbReference type="EMBL" id="CP017269">
    <property type="protein sequence ID" value="AOT68980.1"/>
    <property type="molecule type" value="Genomic_DNA"/>
</dbReference>
<gene>
    <name evidence="9" type="ORF">Gferi_05065</name>
</gene>
<evidence type="ECO:0000256" key="1">
    <source>
        <dbReference type="ARBA" id="ARBA00004651"/>
    </source>
</evidence>
<dbReference type="AlphaFoldDB" id="A0A1D8GDI7"/>
<dbReference type="InterPro" id="IPR002657">
    <property type="entry name" value="BilAc:Na_symport/Acr3"/>
</dbReference>
<dbReference type="GO" id="GO:0015105">
    <property type="term" value="F:arsenite transmembrane transporter activity"/>
    <property type="evidence" value="ECO:0007669"/>
    <property type="project" value="TreeGrafter"/>
</dbReference>
<dbReference type="OrthoDB" id="3254016at2"/>
<keyword evidence="4" id="KW-1003">Cell membrane</keyword>
<feature type="transmembrane region" description="Helical" evidence="8">
    <location>
        <begin position="158"/>
        <end position="177"/>
    </location>
</feature>
<dbReference type="Pfam" id="PF01758">
    <property type="entry name" value="SBF"/>
    <property type="match status" value="1"/>
</dbReference>
<feature type="transmembrane region" description="Helical" evidence="8">
    <location>
        <begin position="261"/>
        <end position="283"/>
    </location>
</feature>
<dbReference type="PANTHER" id="PTHR43057:SF1">
    <property type="entry name" value="ARSENICAL-RESISTANCE PROTEIN 3"/>
    <property type="match status" value="1"/>
</dbReference>
<dbReference type="GO" id="GO:0015297">
    <property type="term" value="F:antiporter activity"/>
    <property type="evidence" value="ECO:0007669"/>
    <property type="project" value="InterPro"/>
</dbReference>
<comment type="subcellular location">
    <subcellularLocation>
        <location evidence="1">Cell membrane</location>
        <topology evidence="1">Multi-pass membrane protein</topology>
    </subcellularLocation>
</comment>
<dbReference type="InterPro" id="IPR004706">
    <property type="entry name" value="Arsenical-R_Acr3"/>
</dbReference>
<keyword evidence="5 8" id="KW-0812">Transmembrane</keyword>
<dbReference type="Proteomes" id="UP000095743">
    <property type="component" value="Chromosome"/>
</dbReference>
<keyword evidence="6 8" id="KW-1133">Transmembrane helix</keyword>
<feature type="transmembrane region" description="Helical" evidence="8">
    <location>
        <begin position="7"/>
        <end position="29"/>
    </location>
</feature>
<organism evidence="9 10">
    <name type="scientific">Geosporobacter ferrireducens</name>
    <dbReference type="NCBI Taxonomy" id="1424294"/>
    <lineage>
        <taxon>Bacteria</taxon>
        <taxon>Bacillati</taxon>
        <taxon>Bacillota</taxon>
        <taxon>Clostridia</taxon>
        <taxon>Peptostreptococcales</taxon>
        <taxon>Thermotaleaceae</taxon>
        <taxon>Geosporobacter</taxon>
    </lineage>
</organism>
<dbReference type="InterPro" id="IPR038770">
    <property type="entry name" value="Na+/solute_symporter_sf"/>
</dbReference>
<accession>A0A1D8GDI7</accession>
<comment type="similarity">
    <text evidence="2">Belongs to the arsenical resistance-3 (ACR3) (TC 2.A.59) family.</text>
</comment>
<dbReference type="KEGG" id="gfe:Gferi_05065"/>
<feature type="transmembrane region" description="Helical" evidence="8">
    <location>
        <begin position="65"/>
        <end position="89"/>
    </location>
</feature>
<dbReference type="PANTHER" id="PTHR43057">
    <property type="entry name" value="ARSENITE EFFLUX TRANSPORTER"/>
    <property type="match status" value="1"/>
</dbReference>
<keyword evidence="10" id="KW-1185">Reference proteome</keyword>
<evidence type="ECO:0000313" key="9">
    <source>
        <dbReference type="EMBL" id="AOT68980.1"/>
    </source>
</evidence>